<evidence type="ECO:0000313" key="2">
    <source>
        <dbReference type="EMBL" id="OGG41284.1"/>
    </source>
</evidence>
<evidence type="ECO:0000256" key="1">
    <source>
        <dbReference type="SAM" id="Phobius"/>
    </source>
</evidence>
<keyword evidence="1" id="KW-0812">Transmembrane</keyword>
<dbReference type="AlphaFoldDB" id="A0A1F6BWG2"/>
<evidence type="ECO:0008006" key="4">
    <source>
        <dbReference type="Google" id="ProtNLM"/>
    </source>
</evidence>
<gene>
    <name evidence="2" type="ORF">A3A21_03970</name>
</gene>
<sequence length="260" mass="29445">MDEMKRLSLVLREAVKQKGMTLEKLEHQTGVSEKHLALLLEDKLEKLPAAPYVRGYLLRVGEALDLDGEKLWLEYLKNNETIRKSGKADKLPENRFISKITINKNPIIGATVLIIVGLIIFRFLSLDNPKLKFNNLEGETTNVETSPLTIEGTINQGYKLTLGGEELFVNEKGEFKKEVFLEPGFNSLVFKAKKVLGKEHTLPKQVFYEQKIDGMEEKTQIKTEYVPPLVPVFKLPEIPKSVNASTSIPQKDIQQQEGVQ</sequence>
<feature type="transmembrane region" description="Helical" evidence="1">
    <location>
        <begin position="105"/>
        <end position="124"/>
    </location>
</feature>
<evidence type="ECO:0000313" key="3">
    <source>
        <dbReference type="Proteomes" id="UP000176996"/>
    </source>
</evidence>
<protein>
    <recommendedName>
        <fullName evidence="4">HTH cro/C1-type domain-containing protein</fullName>
    </recommendedName>
</protein>
<organism evidence="2 3">
    <name type="scientific">Candidatus Jorgensenbacteria bacterium RIFCSPLOWO2_01_FULL_45_25b</name>
    <dbReference type="NCBI Taxonomy" id="1798471"/>
    <lineage>
        <taxon>Bacteria</taxon>
        <taxon>Candidatus Joergenseniibacteriota</taxon>
    </lineage>
</organism>
<dbReference type="InterPro" id="IPR010982">
    <property type="entry name" value="Lambda_DNA-bd_dom_sf"/>
</dbReference>
<reference evidence="2 3" key="1">
    <citation type="journal article" date="2016" name="Nat. Commun.">
        <title>Thousands of microbial genomes shed light on interconnected biogeochemical processes in an aquifer system.</title>
        <authorList>
            <person name="Anantharaman K."/>
            <person name="Brown C.T."/>
            <person name="Hug L.A."/>
            <person name="Sharon I."/>
            <person name="Castelle C.J."/>
            <person name="Probst A.J."/>
            <person name="Thomas B.C."/>
            <person name="Singh A."/>
            <person name="Wilkins M.J."/>
            <person name="Karaoz U."/>
            <person name="Brodie E.L."/>
            <person name="Williams K.H."/>
            <person name="Hubbard S.S."/>
            <person name="Banfield J.F."/>
        </authorList>
    </citation>
    <scope>NUCLEOTIDE SEQUENCE [LARGE SCALE GENOMIC DNA]</scope>
</reference>
<keyword evidence="1" id="KW-1133">Transmembrane helix</keyword>
<dbReference type="STRING" id="1798471.A3A21_03970"/>
<dbReference type="InterPro" id="IPR013783">
    <property type="entry name" value="Ig-like_fold"/>
</dbReference>
<dbReference type="Proteomes" id="UP000176996">
    <property type="component" value="Unassembled WGS sequence"/>
</dbReference>
<dbReference type="EMBL" id="MFKK01000013">
    <property type="protein sequence ID" value="OGG41284.1"/>
    <property type="molecule type" value="Genomic_DNA"/>
</dbReference>
<dbReference type="Pfam" id="PF13413">
    <property type="entry name" value="HTH_25"/>
    <property type="match status" value="1"/>
</dbReference>
<name>A0A1F6BWG2_9BACT</name>
<dbReference type="Gene3D" id="1.10.260.40">
    <property type="entry name" value="lambda repressor-like DNA-binding domains"/>
    <property type="match status" value="1"/>
</dbReference>
<comment type="caution">
    <text evidence="2">The sequence shown here is derived from an EMBL/GenBank/DDBJ whole genome shotgun (WGS) entry which is preliminary data.</text>
</comment>
<keyword evidence="1" id="KW-0472">Membrane</keyword>
<proteinExistence type="predicted"/>
<dbReference type="GO" id="GO:0003677">
    <property type="term" value="F:DNA binding"/>
    <property type="evidence" value="ECO:0007669"/>
    <property type="project" value="InterPro"/>
</dbReference>
<accession>A0A1F6BWG2</accession>
<dbReference type="Gene3D" id="2.60.40.10">
    <property type="entry name" value="Immunoglobulins"/>
    <property type="match status" value="1"/>
</dbReference>